<dbReference type="Gene3D" id="1.20.58.730">
    <property type="match status" value="1"/>
</dbReference>
<keyword evidence="6 9" id="KW-0995">Kinetochore</keyword>
<keyword evidence="7 9" id="KW-0131">Cell cycle</keyword>
<dbReference type="GO" id="GO:0007094">
    <property type="term" value="P:mitotic spindle assembly checkpoint signaling"/>
    <property type="evidence" value="ECO:0007669"/>
    <property type="project" value="UniProtKB-UniRule"/>
</dbReference>
<accession>A0AAD9QF39</accession>
<dbReference type="EMBL" id="JARQWQ010000037">
    <property type="protein sequence ID" value="KAK2560123.1"/>
    <property type="molecule type" value="Genomic_DNA"/>
</dbReference>
<keyword evidence="11" id="KW-1185">Reference proteome</keyword>
<dbReference type="GO" id="GO:0034501">
    <property type="term" value="P:protein localization to kinetochore"/>
    <property type="evidence" value="ECO:0007669"/>
    <property type="project" value="UniProtKB-UniRule"/>
</dbReference>
<evidence type="ECO:0000256" key="8">
    <source>
        <dbReference type="ARBA" id="ARBA00023328"/>
    </source>
</evidence>
<dbReference type="Proteomes" id="UP001249851">
    <property type="component" value="Unassembled WGS sequence"/>
</dbReference>
<comment type="subcellular location">
    <subcellularLocation>
        <location evidence="1 9">Chromosome</location>
        <location evidence="1 9">Centromere</location>
        <location evidence="1 9">Kinetochore</location>
    </subcellularLocation>
</comment>
<dbReference type="InterPro" id="IPR018630">
    <property type="entry name" value="Zwilch"/>
</dbReference>
<dbReference type="Gene3D" id="1.10.287.1880">
    <property type="match status" value="1"/>
</dbReference>
<evidence type="ECO:0000313" key="11">
    <source>
        <dbReference type="Proteomes" id="UP001249851"/>
    </source>
</evidence>
<evidence type="ECO:0000256" key="4">
    <source>
        <dbReference type="ARBA" id="ARBA00022618"/>
    </source>
</evidence>
<dbReference type="Gene3D" id="2.20.25.230">
    <property type="match status" value="1"/>
</dbReference>
<dbReference type="GO" id="GO:1990423">
    <property type="term" value="C:RZZ complex"/>
    <property type="evidence" value="ECO:0007669"/>
    <property type="project" value="UniProtKB-UniRule"/>
</dbReference>
<reference evidence="10" key="1">
    <citation type="journal article" date="2023" name="G3 (Bethesda)">
        <title>Whole genome assembly and annotation of the endangered Caribbean coral Acropora cervicornis.</title>
        <authorList>
            <person name="Selwyn J.D."/>
            <person name="Vollmer S.V."/>
        </authorList>
    </citation>
    <scope>NUCLEOTIDE SEQUENCE</scope>
    <source>
        <strain evidence="10">K2</strain>
    </source>
</reference>
<keyword evidence="3 9" id="KW-0158">Chromosome</keyword>
<dbReference type="GO" id="GO:0051301">
    <property type="term" value="P:cell division"/>
    <property type="evidence" value="ECO:0007669"/>
    <property type="project" value="UniProtKB-UniRule"/>
</dbReference>
<keyword evidence="4 9" id="KW-0132">Cell division</keyword>
<dbReference type="PANTHER" id="PTHR15995">
    <property type="entry name" value="PROTEIN ZWILCH HOMOLOG"/>
    <property type="match status" value="1"/>
</dbReference>
<evidence type="ECO:0000256" key="7">
    <source>
        <dbReference type="ARBA" id="ARBA00023306"/>
    </source>
</evidence>
<organism evidence="10 11">
    <name type="scientific">Acropora cervicornis</name>
    <name type="common">Staghorn coral</name>
    <dbReference type="NCBI Taxonomy" id="6130"/>
    <lineage>
        <taxon>Eukaryota</taxon>
        <taxon>Metazoa</taxon>
        <taxon>Cnidaria</taxon>
        <taxon>Anthozoa</taxon>
        <taxon>Hexacorallia</taxon>
        <taxon>Scleractinia</taxon>
        <taxon>Astrocoeniina</taxon>
        <taxon>Acroporidae</taxon>
        <taxon>Acropora</taxon>
    </lineage>
</organism>
<dbReference type="Pfam" id="PF09817">
    <property type="entry name" value="Zwilch"/>
    <property type="match status" value="1"/>
</dbReference>
<sequence>MENFIEDVNSLTTFLTNLIVNSHGKVKESKFQTCDSLQEFLVCVIPPKTWHPLRRIAGKSSSGFLLVGKSSQNPSTKADSPGNSQLTRYKVERVPVGTPLSQEVFYLTNSEPLQSYSGVSKDESKGKGCVFEWSVSQEQIQPTSLQEARYFLSLYANALRGSLESTELWVCVDGNNTQEVSYLAMVPEAGTKLSNKDTNTSSSVQNCMRHVICTSRKEPISKQEDFPPLSSFMQQHTSSICTAFVETHGYALYEIMGSSCLDNQESERSTITVELTWDGVTSLLQPHPHSCDGVLHIKSIPGSMHLASYTLYLELLRVEEFSLMLENEEYMWPSSTGITVTSVSSQMDAFFSKLSANNMFSPTVKEELEDVSDGEPAFADTTMAHLTTQEFSRNDLDFTERLWLLLKDCIDGNDLITSLEMCTLAFFSGKCQPVVHSSNITSLAVFIRNLLQFETKEEQEKLQNRAREFLNLNSAIECMVEIGTEKLVRDYTQYFIHEELATMGQLSSYLNNEVPLRTRVSNIKKLHQTLELVMTAKSVTKLEHENLRTLAQSALSYYQSHCDYQQPVFSLSLPTFGSTSGGTVKSHCAALNPAIWCAAIKSNTKTTSNTTIIQLSMSQPGNANQEGDNSACDVTQVNDDEDFDPDKQKFEYFLSCAKQVAMPIIA</sequence>
<comment type="function">
    <text evidence="9">Essential component of the mitotic checkpoint, which prevents cells from prematurely exiting mitosis. Required for the assembly of the dynein-dynactin and MAD1-MAD2 complexes onto kinetochores. Its function related to the spindle assembly machinery is proposed to depend on its association in the mitotic RZZ complex.</text>
</comment>
<evidence type="ECO:0000256" key="5">
    <source>
        <dbReference type="ARBA" id="ARBA00022776"/>
    </source>
</evidence>
<protein>
    <recommendedName>
        <fullName evidence="9">Protein zwilch</fullName>
    </recommendedName>
</protein>
<reference evidence="10" key="2">
    <citation type="journal article" date="2023" name="Science">
        <title>Genomic signatures of disease resistance in endangered staghorn corals.</title>
        <authorList>
            <person name="Vollmer S.V."/>
            <person name="Selwyn J.D."/>
            <person name="Despard B.A."/>
            <person name="Roesel C.L."/>
        </authorList>
    </citation>
    <scope>NUCLEOTIDE SEQUENCE</scope>
    <source>
        <strain evidence="10">K2</strain>
    </source>
</reference>
<evidence type="ECO:0000256" key="9">
    <source>
        <dbReference type="RuleBase" id="RU369076"/>
    </source>
</evidence>
<comment type="subunit">
    <text evidence="9">Component of the RZZ complex.</text>
</comment>
<evidence type="ECO:0000256" key="1">
    <source>
        <dbReference type="ARBA" id="ARBA00004629"/>
    </source>
</evidence>
<dbReference type="PANTHER" id="PTHR15995:SF1">
    <property type="entry name" value="PROTEIN ZWILCH HOMOLOG"/>
    <property type="match status" value="1"/>
</dbReference>
<evidence type="ECO:0000256" key="3">
    <source>
        <dbReference type="ARBA" id="ARBA00022454"/>
    </source>
</evidence>
<evidence type="ECO:0000256" key="2">
    <source>
        <dbReference type="ARBA" id="ARBA00009062"/>
    </source>
</evidence>
<keyword evidence="8 9" id="KW-0137">Centromere</keyword>
<evidence type="ECO:0000313" key="10">
    <source>
        <dbReference type="EMBL" id="KAK2560123.1"/>
    </source>
</evidence>
<gene>
    <name evidence="10" type="ORF">P5673_017087</name>
</gene>
<name>A0AAD9QF39_ACRCE</name>
<keyword evidence="5 9" id="KW-0498">Mitosis</keyword>
<dbReference type="AlphaFoldDB" id="A0AAD9QF39"/>
<comment type="similarity">
    <text evidence="2 9">Belongs to the ZWILCH family.</text>
</comment>
<evidence type="ECO:0000256" key="6">
    <source>
        <dbReference type="ARBA" id="ARBA00022838"/>
    </source>
</evidence>
<proteinExistence type="inferred from homology"/>
<comment type="caution">
    <text evidence="10">The sequence shown here is derived from an EMBL/GenBank/DDBJ whole genome shotgun (WGS) entry which is preliminary data.</text>
</comment>